<feature type="compositionally biased region" description="Polar residues" evidence="1">
    <location>
        <begin position="11"/>
        <end position="21"/>
    </location>
</feature>
<proteinExistence type="predicted"/>
<reference evidence="2 3" key="1">
    <citation type="submission" date="2017-12" db="EMBL/GenBank/DDBJ databases">
        <title>Sequencing the genomes of 1000 Actinobacteria strains.</title>
        <authorList>
            <person name="Klenk H.-P."/>
        </authorList>
    </citation>
    <scope>NUCLEOTIDE SEQUENCE [LARGE SCALE GENOMIC DNA]</scope>
    <source>
        <strain evidence="2 3">DSM 12806</strain>
    </source>
</reference>
<evidence type="ECO:0000313" key="3">
    <source>
        <dbReference type="Proteomes" id="UP000233781"/>
    </source>
</evidence>
<sequence length="293" mass="32441">MRYKWHVSKTEAASGSGSGTVPATARDTRDYLILRAGRPFAPVPNVFVQTPSKSGSKPGPLAEFVRNGDKRGLLAFLLLHTIISSGDRDDGWSSTLDLRLWARALGTVETAEAGSASSAATKILGRLVDRKLVTRRRSGRQRAVTITLLKGDGTNTPYTRPQGKSPEDRFLRLTTEFWNGDWDQTLSLPAIAMLLVALKEKPEFTLPTEHMPAWYGWSADTAERGFKELRDAGLLDVVQEQFPNPLSPTGLSTRNIYELQPPFDRDSITDAKAAHALTRKKATRGRRRAKKRT</sequence>
<dbReference type="EMBL" id="PJNE01000001">
    <property type="protein sequence ID" value="PKW27972.1"/>
    <property type="molecule type" value="Genomic_DNA"/>
</dbReference>
<comment type="caution">
    <text evidence="2">The sequence shown here is derived from an EMBL/GenBank/DDBJ whole genome shotgun (WGS) entry which is preliminary data.</text>
</comment>
<feature type="region of interest" description="Disordered" evidence="1">
    <location>
        <begin position="274"/>
        <end position="293"/>
    </location>
</feature>
<name>A0A2N3YM98_9MICO</name>
<dbReference type="Proteomes" id="UP000233781">
    <property type="component" value="Unassembled WGS sequence"/>
</dbReference>
<evidence type="ECO:0000256" key="1">
    <source>
        <dbReference type="SAM" id="MobiDB-lite"/>
    </source>
</evidence>
<feature type="compositionally biased region" description="Basic residues" evidence="1">
    <location>
        <begin position="277"/>
        <end position="293"/>
    </location>
</feature>
<protein>
    <submittedName>
        <fullName evidence="2">Uncharacterized protein</fullName>
    </submittedName>
</protein>
<organism evidence="2 3">
    <name type="scientific">Phycicoccus duodecadis</name>
    <dbReference type="NCBI Taxonomy" id="173053"/>
    <lineage>
        <taxon>Bacteria</taxon>
        <taxon>Bacillati</taxon>
        <taxon>Actinomycetota</taxon>
        <taxon>Actinomycetes</taxon>
        <taxon>Micrococcales</taxon>
        <taxon>Intrasporangiaceae</taxon>
        <taxon>Phycicoccus</taxon>
    </lineage>
</organism>
<gene>
    <name evidence="2" type="ORF">ATL31_2825</name>
</gene>
<dbReference type="AlphaFoldDB" id="A0A2N3YM98"/>
<accession>A0A2N3YM98</accession>
<feature type="region of interest" description="Disordered" evidence="1">
    <location>
        <begin position="1"/>
        <end position="23"/>
    </location>
</feature>
<evidence type="ECO:0000313" key="2">
    <source>
        <dbReference type="EMBL" id="PKW27972.1"/>
    </source>
</evidence>
<keyword evidence="3" id="KW-1185">Reference proteome</keyword>